<comment type="caution">
    <text evidence="9">Lacks conserved residue(s) required for the propagation of feature annotation.</text>
</comment>
<keyword evidence="4 9" id="KW-0812">Transmembrane</keyword>
<keyword evidence="8 9" id="KW-0472">Membrane</keyword>
<dbReference type="PANTHER" id="PTHR33910">
    <property type="entry name" value="PROTEIN TRANSLOCASE SUBUNIT SECE"/>
    <property type="match status" value="1"/>
</dbReference>
<dbReference type="NCBIfam" id="TIGR00964">
    <property type="entry name" value="secE_bact"/>
    <property type="match status" value="1"/>
</dbReference>
<comment type="subunit">
    <text evidence="9">Component of the Sec protein translocase complex. Heterotrimer consisting of SecY, SecE and SecG subunits. The heterotrimers can form oligomers, although 1 heterotrimer is thought to be able to translocate proteins. Interacts with the ribosome. Interacts with SecDF, and other proteins may be involved. Interacts with SecA.</text>
</comment>
<dbReference type="InterPro" id="IPR001901">
    <property type="entry name" value="Translocase_SecE/Sec61-g"/>
</dbReference>
<dbReference type="EMBL" id="BSOU01000006">
    <property type="protein sequence ID" value="GLR75587.1"/>
    <property type="molecule type" value="Genomic_DNA"/>
</dbReference>
<evidence type="ECO:0000256" key="2">
    <source>
        <dbReference type="ARBA" id="ARBA00022448"/>
    </source>
</evidence>
<evidence type="ECO:0000256" key="1">
    <source>
        <dbReference type="ARBA" id="ARBA00004370"/>
    </source>
</evidence>
<evidence type="ECO:0000256" key="4">
    <source>
        <dbReference type="ARBA" id="ARBA00022692"/>
    </source>
</evidence>
<evidence type="ECO:0000313" key="11">
    <source>
        <dbReference type="Proteomes" id="UP001156660"/>
    </source>
</evidence>
<keyword evidence="11" id="KW-1185">Reference proteome</keyword>
<gene>
    <name evidence="9 10" type="primary">secE</name>
    <name evidence="10" type="ORF">GCM10007855_24610</name>
</gene>
<keyword evidence="5 9" id="KW-0653">Protein transport</keyword>
<evidence type="ECO:0000256" key="6">
    <source>
        <dbReference type="ARBA" id="ARBA00022989"/>
    </source>
</evidence>
<evidence type="ECO:0000256" key="7">
    <source>
        <dbReference type="ARBA" id="ARBA00023010"/>
    </source>
</evidence>
<keyword evidence="3 9" id="KW-1003">Cell membrane</keyword>
<reference evidence="11" key="1">
    <citation type="journal article" date="2019" name="Int. J. Syst. Evol. Microbiol.">
        <title>The Global Catalogue of Microorganisms (GCM) 10K type strain sequencing project: providing services to taxonomists for standard genome sequencing and annotation.</title>
        <authorList>
            <consortium name="The Broad Institute Genomics Platform"/>
            <consortium name="The Broad Institute Genome Sequencing Center for Infectious Disease"/>
            <person name="Wu L."/>
            <person name="Ma J."/>
        </authorList>
    </citation>
    <scope>NUCLEOTIDE SEQUENCE [LARGE SCALE GENOMIC DNA]</scope>
    <source>
        <strain evidence="11">NBRC 105001</strain>
    </source>
</reference>
<dbReference type="Proteomes" id="UP001156660">
    <property type="component" value="Unassembled WGS sequence"/>
</dbReference>
<dbReference type="PANTHER" id="PTHR33910:SF1">
    <property type="entry name" value="PROTEIN TRANSLOCASE SUBUNIT SECE"/>
    <property type="match status" value="1"/>
</dbReference>
<dbReference type="NCBIfam" id="NF004372">
    <property type="entry name" value="PRK05740.1-2"/>
    <property type="match status" value="1"/>
</dbReference>
<dbReference type="Gene3D" id="1.20.5.1030">
    <property type="entry name" value="Preprotein translocase secy subunit"/>
    <property type="match status" value="1"/>
</dbReference>
<dbReference type="Pfam" id="PF00584">
    <property type="entry name" value="SecE"/>
    <property type="match status" value="1"/>
</dbReference>
<feature type="transmembrane region" description="Helical" evidence="9">
    <location>
        <begin position="30"/>
        <end position="49"/>
    </location>
</feature>
<evidence type="ECO:0000256" key="5">
    <source>
        <dbReference type="ARBA" id="ARBA00022927"/>
    </source>
</evidence>
<name>A0ABQ6AI84_9GAMM</name>
<organism evidence="10 11">
    <name type="scientific">Aliivibrio sifiae</name>
    <dbReference type="NCBI Taxonomy" id="566293"/>
    <lineage>
        <taxon>Bacteria</taxon>
        <taxon>Pseudomonadati</taxon>
        <taxon>Pseudomonadota</taxon>
        <taxon>Gammaproteobacteria</taxon>
        <taxon>Vibrionales</taxon>
        <taxon>Vibrionaceae</taxon>
        <taxon>Aliivibrio</taxon>
    </lineage>
</organism>
<feature type="transmembrane region" description="Helical" evidence="9">
    <location>
        <begin position="61"/>
        <end position="85"/>
    </location>
</feature>
<accession>A0ABQ6AI84</accession>
<keyword evidence="7 9" id="KW-0811">Translocation</keyword>
<dbReference type="InterPro" id="IPR038379">
    <property type="entry name" value="SecE_sf"/>
</dbReference>
<keyword evidence="2 9" id="KW-0813">Transport</keyword>
<sequence length="138" mass="14824">MMENDFSYVTGWFMKTNTETTETSGAVDTIKWLLVLVLLSAAVIGNYLLADLSVVIRAAGVVALIAAAGGIAAFTAKGQTAIAFARESRMEVRKVVWPTRQETTQTTFIVLAVCIVMALILWGIDGIMVRLIGLITGV</sequence>
<evidence type="ECO:0000313" key="10">
    <source>
        <dbReference type="EMBL" id="GLR75587.1"/>
    </source>
</evidence>
<protein>
    <recommendedName>
        <fullName evidence="9">Protein translocase subunit SecE</fullName>
    </recommendedName>
</protein>
<comment type="function">
    <text evidence="9">Essential subunit of the Sec protein translocation channel SecYEG. Clamps together the 2 halves of SecY. May contact the channel plug during translocation.</text>
</comment>
<feature type="transmembrane region" description="Helical" evidence="9">
    <location>
        <begin position="105"/>
        <end position="124"/>
    </location>
</feature>
<dbReference type="PROSITE" id="PS01067">
    <property type="entry name" value="SECE_SEC61G"/>
    <property type="match status" value="1"/>
</dbReference>
<keyword evidence="6 9" id="KW-1133">Transmembrane helix</keyword>
<proteinExistence type="inferred from homology"/>
<comment type="caution">
    <text evidence="10">The sequence shown here is derived from an EMBL/GenBank/DDBJ whole genome shotgun (WGS) entry which is preliminary data.</text>
</comment>
<comment type="similarity">
    <text evidence="9">Belongs to the SecE/SEC61-gamma family.</text>
</comment>
<evidence type="ECO:0000256" key="8">
    <source>
        <dbReference type="ARBA" id="ARBA00023136"/>
    </source>
</evidence>
<evidence type="ECO:0000256" key="9">
    <source>
        <dbReference type="HAMAP-Rule" id="MF_00422"/>
    </source>
</evidence>
<dbReference type="HAMAP" id="MF_00422">
    <property type="entry name" value="SecE"/>
    <property type="match status" value="1"/>
</dbReference>
<comment type="subcellular location">
    <subcellularLocation>
        <location evidence="1">Membrane</location>
    </subcellularLocation>
</comment>
<evidence type="ECO:0000256" key="3">
    <source>
        <dbReference type="ARBA" id="ARBA00022475"/>
    </source>
</evidence>
<dbReference type="InterPro" id="IPR005807">
    <property type="entry name" value="SecE_bac"/>
</dbReference>
<dbReference type="PRINTS" id="PR01650">
    <property type="entry name" value="SECETRNLCASE"/>
</dbReference>